<feature type="domain" description="Tubulin/FtsZ GTPase" evidence="9">
    <location>
        <begin position="14"/>
        <end position="206"/>
    </location>
</feature>
<evidence type="ECO:0000313" key="11">
    <source>
        <dbReference type="EMBL" id="HJC33325.1"/>
    </source>
</evidence>
<dbReference type="Pfam" id="PF12327">
    <property type="entry name" value="FtsZ_C"/>
    <property type="match status" value="1"/>
</dbReference>
<dbReference type="SMART" id="SM00865">
    <property type="entry name" value="Tubulin_C"/>
    <property type="match status" value="1"/>
</dbReference>
<dbReference type="FunFam" id="3.40.50.1440:FF:000001">
    <property type="entry name" value="Cell division protein FtsZ"/>
    <property type="match status" value="1"/>
</dbReference>
<sequence>MLEIKTNESEAAARIIVVGVGGGGNNAVNRMIDEQIAGVEFIAVNTDKQALQLCKAPTLMQIGEKLTKGLGAGAQPEVGEKAAEESSEEISAALKGADMVFVTCGMGGGTGTGAAPVIARIAKEQGALTVGVVTKPFRFESKTRMQNALNGIDKLKENVDTIIVIPNDKLLEVVDRRTTMPEALKKADEVLQQGIQGITDLINVPSLINLDFADIQTVMKDKGIAHIGIGSGRGDDKALEAVKEAVASPLLETTIQGASNVIVNVSGDITLMDASDAADYVQELAGESASIIFGAMYDDTKSDECTITVIATGLHNVGGSASKLKARLEGQQKVGSILPNGESPVRSRLDSEKRTGSAGTVRPQGGTMPTLQPRTPSSNVKEQSIKIPDFFKK</sequence>
<dbReference type="InterPro" id="IPR037103">
    <property type="entry name" value="Tubulin/FtsZ-like_C"/>
</dbReference>
<evidence type="ECO:0000256" key="6">
    <source>
        <dbReference type="NCBIfam" id="TIGR00065"/>
    </source>
</evidence>
<evidence type="ECO:0000256" key="3">
    <source>
        <dbReference type="ARBA" id="ARBA00023134"/>
    </source>
</evidence>
<comment type="caution">
    <text evidence="11">The sequence shown here is derived from an EMBL/GenBank/DDBJ whole genome shotgun (WGS) entry which is preliminary data.</text>
</comment>
<organism evidence="11 12">
    <name type="scientific">Candidatus Mediterraneibacter faecipullorum</name>
    <dbReference type="NCBI Taxonomy" id="2838670"/>
    <lineage>
        <taxon>Bacteria</taxon>
        <taxon>Bacillati</taxon>
        <taxon>Bacillota</taxon>
        <taxon>Clostridia</taxon>
        <taxon>Lachnospirales</taxon>
        <taxon>Lachnospiraceae</taxon>
        <taxon>Mediterraneibacter</taxon>
    </lineage>
</organism>
<name>A0A9D2NJ57_9FIRM</name>
<dbReference type="GO" id="GO:0005525">
    <property type="term" value="F:GTP binding"/>
    <property type="evidence" value="ECO:0007669"/>
    <property type="project" value="UniProtKB-UniRule"/>
</dbReference>
<feature type="compositionally biased region" description="Polar residues" evidence="8">
    <location>
        <begin position="367"/>
        <end position="382"/>
    </location>
</feature>
<evidence type="ECO:0000256" key="5">
    <source>
        <dbReference type="HAMAP-Rule" id="MF_00909"/>
    </source>
</evidence>
<evidence type="ECO:0000259" key="10">
    <source>
        <dbReference type="SMART" id="SM00865"/>
    </source>
</evidence>
<evidence type="ECO:0000256" key="2">
    <source>
        <dbReference type="ARBA" id="ARBA00022741"/>
    </source>
</evidence>
<comment type="function">
    <text evidence="5 7">Essential cell division protein that forms a contractile ring structure (Z ring) at the future cell division site. The regulation of the ring assembly controls the timing and the location of cell division. One of the functions of the FtsZ ring is to recruit other cell division proteins to the septum to produce a new cell wall between the dividing cells. Binds GTP and shows GTPase activity.</text>
</comment>
<dbReference type="NCBIfam" id="TIGR00065">
    <property type="entry name" value="ftsZ"/>
    <property type="match status" value="1"/>
</dbReference>
<dbReference type="HAMAP" id="MF_00909">
    <property type="entry name" value="FtsZ"/>
    <property type="match status" value="1"/>
</dbReference>
<dbReference type="InterPro" id="IPR045061">
    <property type="entry name" value="FtsZ/CetZ"/>
</dbReference>
<keyword evidence="3 5" id="KW-0342">GTP-binding</keyword>
<dbReference type="CDD" id="cd02201">
    <property type="entry name" value="FtsZ_type1"/>
    <property type="match status" value="1"/>
</dbReference>
<protein>
    <recommendedName>
        <fullName evidence="5 6">Cell division protein FtsZ</fullName>
    </recommendedName>
</protein>
<keyword evidence="5 7" id="KW-0131">Cell cycle</keyword>
<evidence type="ECO:0000313" key="12">
    <source>
        <dbReference type="Proteomes" id="UP000823890"/>
    </source>
</evidence>
<evidence type="ECO:0000256" key="1">
    <source>
        <dbReference type="ARBA" id="ARBA00009690"/>
    </source>
</evidence>
<dbReference type="Gene3D" id="3.40.50.1440">
    <property type="entry name" value="Tubulin/FtsZ, GTPase domain"/>
    <property type="match status" value="1"/>
</dbReference>
<dbReference type="SUPFAM" id="SSF52490">
    <property type="entry name" value="Tubulin nucleotide-binding domain-like"/>
    <property type="match status" value="1"/>
</dbReference>
<comment type="subunit">
    <text evidence="5">Homodimer. Polymerizes to form a dynamic ring structure in a strictly GTP-dependent manner. Interacts directly with several other division proteins.</text>
</comment>
<dbReference type="InterPro" id="IPR018316">
    <property type="entry name" value="Tubulin/FtsZ_2-layer-sand-dom"/>
</dbReference>
<dbReference type="GO" id="GO:0000917">
    <property type="term" value="P:division septum assembly"/>
    <property type="evidence" value="ECO:0007669"/>
    <property type="project" value="UniProtKB-KW"/>
</dbReference>
<dbReference type="PRINTS" id="PR00423">
    <property type="entry name" value="CELLDVISFTSZ"/>
</dbReference>
<dbReference type="EMBL" id="DWWO01000019">
    <property type="protein sequence ID" value="HJC33325.1"/>
    <property type="molecule type" value="Genomic_DNA"/>
</dbReference>
<evidence type="ECO:0000256" key="8">
    <source>
        <dbReference type="SAM" id="MobiDB-lite"/>
    </source>
</evidence>
<dbReference type="InterPro" id="IPR036525">
    <property type="entry name" value="Tubulin/FtsZ_GTPase_sf"/>
</dbReference>
<feature type="binding site" evidence="5">
    <location>
        <position position="188"/>
    </location>
    <ligand>
        <name>GTP</name>
        <dbReference type="ChEBI" id="CHEBI:37565"/>
    </ligand>
</feature>
<feature type="region of interest" description="Disordered" evidence="8">
    <location>
        <begin position="335"/>
        <end position="393"/>
    </location>
</feature>
<dbReference type="PANTHER" id="PTHR30314">
    <property type="entry name" value="CELL DIVISION PROTEIN FTSZ-RELATED"/>
    <property type="match status" value="1"/>
</dbReference>
<dbReference type="GO" id="GO:0032153">
    <property type="term" value="C:cell division site"/>
    <property type="evidence" value="ECO:0007669"/>
    <property type="project" value="UniProtKB-UniRule"/>
</dbReference>
<dbReference type="Pfam" id="PF00091">
    <property type="entry name" value="Tubulin"/>
    <property type="match status" value="1"/>
</dbReference>
<evidence type="ECO:0000259" key="9">
    <source>
        <dbReference type="SMART" id="SM00864"/>
    </source>
</evidence>
<feature type="binding site" evidence="5">
    <location>
        <position position="144"/>
    </location>
    <ligand>
        <name>GTP</name>
        <dbReference type="ChEBI" id="CHEBI:37565"/>
    </ligand>
</feature>
<dbReference type="PROSITE" id="PS01135">
    <property type="entry name" value="FTSZ_2"/>
    <property type="match status" value="1"/>
</dbReference>
<dbReference type="Proteomes" id="UP000823890">
    <property type="component" value="Unassembled WGS sequence"/>
</dbReference>
<accession>A0A9D2NJ57</accession>
<feature type="binding site" evidence="5">
    <location>
        <begin position="22"/>
        <end position="26"/>
    </location>
    <ligand>
        <name>GTP</name>
        <dbReference type="ChEBI" id="CHEBI:37565"/>
    </ligand>
</feature>
<dbReference type="InterPro" id="IPR020805">
    <property type="entry name" value="Cell_div_FtsZ_CS"/>
</dbReference>
<dbReference type="SMART" id="SM00864">
    <property type="entry name" value="Tubulin"/>
    <property type="match status" value="1"/>
</dbReference>
<dbReference type="InterPro" id="IPR024757">
    <property type="entry name" value="FtsZ_C"/>
</dbReference>
<feature type="compositionally biased region" description="Basic and acidic residues" evidence="8">
    <location>
        <begin position="345"/>
        <end position="355"/>
    </location>
</feature>
<dbReference type="GO" id="GO:0051258">
    <property type="term" value="P:protein polymerization"/>
    <property type="evidence" value="ECO:0007669"/>
    <property type="project" value="UniProtKB-UniRule"/>
</dbReference>
<keyword evidence="5 7" id="KW-0132">Cell division</keyword>
<dbReference type="InterPro" id="IPR000158">
    <property type="entry name" value="Cell_div_FtsZ"/>
</dbReference>
<keyword evidence="4 5" id="KW-0717">Septation</keyword>
<dbReference type="PROSITE" id="PS01134">
    <property type="entry name" value="FTSZ_1"/>
    <property type="match status" value="1"/>
</dbReference>
<dbReference type="AlphaFoldDB" id="A0A9D2NJ57"/>
<keyword evidence="5" id="KW-0963">Cytoplasm</keyword>
<evidence type="ECO:0000256" key="4">
    <source>
        <dbReference type="ARBA" id="ARBA00023210"/>
    </source>
</evidence>
<dbReference type="GO" id="GO:0003924">
    <property type="term" value="F:GTPase activity"/>
    <property type="evidence" value="ECO:0007669"/>
    <property type="project" value="UniProtKB-UniRule"/>
</dbReference>
<dbReference type="InterPro" id="IPR003008">
    <property type="entry name" value="Tubulin_FtsZ_GTPase"/>
</dbReference>
<gene>
    <name evidence="5 11" type="primary">ftsZ</name>
    <name evidence="11" type="ORF">H9758_01875</name>
</gene>
<keyword evidence="2 5" id="KW-0547">Nucleotide-binding</keyword>
<dbReference type="GO" id="GO:0043093">
    <property type="term" value="P:FtsZ-dependent cytokinesis"/>
    <property type="evidence" value="ECO:0007669"/>
    <property type="project" value="UniProtKB-UniRule"/>
</dbReference>
<dbReference type="InterPro" id="IPR008280">
    <property type="entry name" value="Tub_FtsZ_C"/>
</dbReference>
<dbReference type="Gene3D" id="3.30.1330.20">
    <property type="entry name" value="Tubulin/FtsZ, C-terminal domain"/>
    <property type="match status" value="1"/>
</dbReference>
<comment type="similarity">
    <text evidence="1 5 7">Belongs to the FtsZ family.</text>
</comment>
<dbReference type="PANTHER" id="PTHR30314:SF3">
    <property type="entry name" value="MITOCHONDRIAL DIVISION PROTEIN FSZA"/>
    <property type="match status" value="1"/>
</dbReference>
<feature type="binding site" evidence="5">
    <location>
        <begin position="109"/>
        <end position="111"/>
    </location>
    <ligand>
        <name>GTP</name>
        <dbReference type="ChEBI" id="CHEBI:37565"/>
    </ligand>
</feature>
<comment type="subcellular location">
    <subcellularLocation>
        <location evidence="5">Cytoplasm</location>
    </subcellularLocation>
    <text evidence="5">Assembles at midcell at the inner surface of the cytoplasmic membrane.</text>
</comment>
<feature type="domain" description="Tubulin/FtsZ 2-layer sandwich" evidence="10">
    <location>
        <begin position="208"/>
        <end position="323"/>
    </location>
</feature>
<feature type="binding site" evidence="5">
    <location>
        <position position="140"/>
    </location>
    <ligand>
        <name>GTP</name>
        <dbReference type="ChEBI" id="CHEBI:37565"/>
    </ligand>
</feature>
<proteinExistence type="inferred from homology"/>
<reference evidence="11" key="1">
    <citation type="journal article" date="2021" name="PeerJ">
        <title>Extensive microbial diversity within the chicken gut microbiome revealed by metagenomics and culture.</title>
        <authorList>
            <person name="Gilroy R."/>
            <person name="Ravi A."/>
            <person name="Getino M."/>
            <person name="Pursley I."/>
            <person name="Horton D.L."/>
            <person name="Alikhan N.F."/>
            <person name="Baker D."/>
            <person name="Gharbi K."/>
            <person name="Hall N."/>
            <person name="Watson M."/>
            <person name="Adriaenssens E.M."/>
            <person name="Foster-Nyarko E."/>
            <person name="Jarju S."/>
            <person name="Secka A."/>
            <person name="Antonio M."/>
            <person name="Oren A."/>
            <person name="Chaudhuri R.R."/>
            <person name="La Ragione R."/>
            <person name="Hildebrand F."/>
            <person name="Pallen M.J."/>
        </authorList>
    </citation>
    <scope>NUCLEOTIDE SEQUENCE</scope>
    <source>
        <strain evidence="11">ChiW19-954</strain>
    </source>
</reference>
<evidence type="ECO:0000256" key="7">
    <source>
        <dbReference type="RuleBase" id="RU000631"/>
    </source>
</evidence>
<dbReference type="SUPFAM" id="SSF55307">
    <property type="entry name" value="Tubulin C-terminal domain-like"/>
    <property type="match status" value="1"/>
</dbReference>
<dbReference type="GO" id="GO:0005737">
    <property type="term" value="C:cytoplasm"/>
    <property type="evidence" value="ECO:0007669"/>
    <property type="project" value="UniProtKB-SubCell"/>
</dbReference>
<reference evidence="11" key="2">
    <citation type="submission" date="2021-04" db="EMBL/GenBank/DDBJ databases">
        <authorList>
            <person name="Gilroy R."/>
        </authorList>
    </citation>
    <scope>NUCLEOTIDE SEQUENCE</scope>
    <source>
        <strain evidence="11">ChiW19-954</strain>
    </source>
</reference>